<dbReference type="NCBIfam" id="NF033542">
    <property type="entry name" value="transpos_IS110"/>
    <property type="match status" value="1"/>
</dbReference>
<comment type="caution">
    <text evidence="3">The sequence shown here is derived from an EMBL/GenBank/DDBJ whole genome shotgun (WGS) entry which is preliminary data.</text>
</comment>
<dbReference type="InterPro" id="IPR002525">
    <property type="entry name" value="Transp_IS110-like_N"/>
</dbReference>
<dbReference type="OrthoDB" id="4337860at2"/>
<evidence type="ECO:0000313" key="3">
    <source>
        <dbReference type="EMBL" id="TFD68518.1"/>
    </source>
</evidence>
<reference evidence="3 4" key="1">
    <citation type="submission" date="2019-03" db="EMBL/GenBank/DDBJ databases">
        <title>Genomics of glacier-inhabiting Cryobacterium strains.</title>
        <authorList>
            <person name="Liu Q."/>
            <person name="Xin Y.-H."/>
        </authorList>
    </citation>
    <scope>NUCLEOTIDE SEQUENCE [LARGE SCALE GENOMIC DNA]</scope>
    <source>
        <strain evidence="3 4">Sr36</strain>
    </source>
</reference>
<accession>A0A4R9ARM3</accession>
<dbReference type="InterPro" id="IPR003346">
    <property type="entry name" value="Transposase_20"/>
</dbReference>
<dbReference type="Proteomes" id="UP000298154">
    <property type="component" value="Unassembled WGS sequence"/>
</dbReference>
<dbReference type="Pfam" id="PF01548">
    <property type="entry name" value="DEDD_Tnp_IS110"/>
    <property type="match status" value="1"/>
</dbReference>
<keyword evidence="4" id="KW-1185">Reference proteome</keyword>
<feature type="domain" description="Transposase IS116/IS110/IS902 C-terminal" evidence="2">
    <location>
        <begin position="236"/>
        <end position="318"/>
    </location>
</feature>
<dbReference type="GO" id="GO:0006313">
    <property type="term" value="P:DNA transposition"/>
    <property type="evidence" value="ECO:0007669"/>
    <property type="project" value="InterPro"/>
</dbReference>
<organism evidence="3 4">
    <name type="scientific">Cryobacterium ruanii</name>
    <dbReference type="NCBI Taxonomy" id="1259197"/>
    <lineage>
        <taxon>Bacteria</taxon>
        <taxon>Bacillati</taxon>
        <taxon>Actinomycetota</taxon>
        <taxon>Actinomycetes</taxon>
        <taxon>Micrococcales</taxon>
        <taxon>Microbacteriaceae</taxon>
        <taxon>Cryobacterium</taxon>
    </lineage>
</organism>
<dbReference type="PANTHER" id="PTHR33055">
    <property type="entry name" value="TRANSPOSASE FOR INSERTION SEQUENCE ELEMENT IS1111A"/>
    <property type="match status" value="1"/>
</dbReference>
<gene>
    <name evidence="3" type="ORF">E3T47_03295</name>
</gene>
<evidence type="ECO:0000259" key="1">
    <source>
        <dbReference type="Pfam" id="PF01548"/>
    </source>
</evidence>
<evidence type="ECO:0000259" key="2">
    <source>
        <dbReference type="Pfam" id="PF02371"/>
    </source>
</evidence>
<dbReference type="InterPro" id="IPR047650">
    <property type="entry name" value="Transpos_IS110"/>
</dbReference>
<dbReference type="GO" id="GO:0003677">
    <property type="term" value="F:DNA binding"/>
    <property type="evidence" value="ECO:0007669"/>
    <property type="project" value="InterPro"/>
</dbReference>
<sequence length="364" mass="39771">MSSSVLKHPRKSRPALHGEGVILGVDTHKDVHVAAILTITGVLLATHSFPTTRDGYAATLEWVHRFGDVNAAGIECTGSYGSALMKYLQTQNVKVFEVNQPDRALRRKAGKTDAVDAEAAARAVIAGRSLATPKTGIGAAEDLRQMRLVKSSAVKARTTAINQLKGLVVGAEPALRDQLRGLSTKALSRACALLLPSTVERMLMSELATRIYHLTEQLRRLETAMTRTVTACAPELLDRPGVGYDSAAALLIAVGDNPERMKNEAAFAALCGVSPVEFSSGKTTKRRLNRGGNRQANAALYRIVLTRLRWDETTQNYLQNRTAQGKSKRDVIRCLKRYLAREIFTILKTIPDQHKNPAQHELTT</sequence>
<evidence type="ECO:0000313" key="4">
    <source>
        <dbReference type="Proteomes" id="UP000298154"/>
    </source>
</evidence>
<feature type="domain" description="Transposase IS110-like N-terminal" evidence="1">
    <location>
        <begin position="23"/>
        <end position="170"/>
    </location>
</feature>
<name>A0A4R9ARM3_9MICO</name>
<proteinExistence type="predicted"/>
<dbReference type="AlphaFoldDB" id="A0A4R9ARM3"/>
<dbReference type="GO" id="GO:0004803">
    <property type="term" value="F:transposase activity"/>
    <property type="evidence" value="ECO:0007669"/>
    <property type="project" value="InterPro"/>
</dbReference>
<dbReference type="PANTHER" id="PTHR33055:SF16">
    <property type="entry name" value="TRANSPOSASE FOR INSERTION SEQUENCE ELEMENT IS1547"/>
    <property type="match status" value="1"/>
</dbReference>
<dbReference type="Pfam" id="PF02371">
    <property type="entry name" value="Transposase_20"/>
    <property type="match status" value="1"/>
</dbReference>
<protein>
    <submittedName>
        <fullName evidence="3">IS110 family transposase</fullName>
    </submittedName>
</protein>
<dbReference type="EMBL" id="SOHK01000006">
    <property type="protein sequence ID" value="TFD68518.1"/>
    <property type="molecule type" value="Genomic_DNA"/>
</dbReference>